<proteinExistence type="inferred from homology"/>
<evidence type="ECO:0000256" key="10">
    <source>
        <dbReference type="ARBA" id="ARBA00022723"/>
    </source>
</evidence>
<dbReference type="Pfam" id="PF01351">
    <property type="entry name" value="RNase_HII"/>
    <property type="match status" value="1"/>
</dbReference>
<evidence type="ECO:0000256" key="1">
    <source>
        <dbReference type="ARBA" id="ARBA00000077"/>
    </source>
</evidence>
<comment type="catalytic activity">
    <reaction evidence="1 14 15 16">
        <text>Endonucleolytic cleavage to 5'-phosphomonoester.</text>
        <dbReference type="EC" id="3.1.26.4"/>
    </reaction>
</comment>
<dbReference type="PANTHER" id="PTHR10954">
    <property type="entry name" value="RIBONUCLEASE H2 SUBUNIT A"/>
    <property type="match status" value="1"/>
</dbReference>
<dbReference type="CDD" id="cd07182">
    <property type="entry name" value="RNase_HII_bacteria_HII_like"/>
    <property type="match status" value="1"/>
</dbReference>
<evidence type="ECO:0000313" key="19">
    <source>
        <dbReference type="Proteomes" id="UP000284605"/>
    </source>
</evidence>
<dbReference type="Proteomes" id="UP000284605">
    <property type="component" value="Unassembled WGS sequence"/>
</dbReference>
<feature type="binding site" evidence="14 15">
    <location>
        <position position="115"/>
    </location>
    <ligand>
        <name>a divalent metal cation</name>
        <dbReference type="ChEBI" id="CHEBI:60240"/>
    </ligand>
</feature>
<evidence type="ECO:0000256" key="6">
    <source>
        <dbReference type="ARBA" id="ARBA00012180"/>
    </source>
</evidence>
<comment type="caution">
    <text evidence="18">The sequence shown here is derived from an EMBL/GenBank/DDBJ whole genome shotgun (WGS) entry which is preliminary data.</text>
</comment>
<dbReference type="SUPFAM" id="SSF53098">
    <property type="entry name" value="Ribonuclease H-like"/>
    <property type="match status" value="1"/>
</dbReference>
<dbReference type="InterPro" id="IPR001352">
    <property type="entry name" value="RNase_HII/HIII"/>
</dbReference>
<dbReference type="GO" id="GO:0003723">
    <property type="term" value="F:RNA binding"/>
    <property type="evidence" value="ECO:0007669"/>
    <property type="project" value="UniProtKB-UniRule"/>
</dbReference>
<dbReference type="GO" id="GO:0030145">
    <property type="term" value="F:manganese ion binding"/>
    <property type="evidence" value="ECO:0007669"/>
    <property type="project" value="UniProtKB-UniRule"/>
</dbReference>
<evidence type="ECO:0000259" key="17">
    <source>
        <dbReference type="PROSITE" id="PS51975"/>
    </source>
</evidence>
<dbReference type="GO" id="GO:0043137">
    <property type="term" value="P:DNA replication, removal of RNA primer"/>
    <property type="evidence" value="ECO:0007669"/>
    <property type="project" value="TreeGrafter"/>
</dbReference>
<keyword evidence="12 14" id="KW-0378">Hydrolase</keyword>
<dbReference type="EMBL" id="QYUK01000011">
    <property type="protein sequence ID" value="RJF87852.1"/>
    <property type="molecule type" value="Genomic_DNA"/>
</dbReference>
<dbReference type="NCBIfam" id="NF000595">
    <property type="entry name" value="PRK00015.1-3"/>
    <property type="match status" value="1"/>
</dbReference>
<evidence type="ECO:0000256" key="7">
    <source>
        <dbReference type="ARBA" id="ARBA00019179"/>
    </source>
</evidence>
<dbReference type="PROSITE" id="PS51975">
    <property type="entry name" value="RNASE_H_2"/>
    <property type="match status" value="1"/>
</dbReference>
<evidence type="ECO:0000256" key="15">
    <source>
        <dbReference type="PROSITE-ProRule" id="PRU01319"/>
    </source>
</evidence>
<gene>
    <name evidence="14" type="primary">rnhB</name>
    <name evidence="18" type="ORF">D3874_13130</name>
</gene>
<accession>A0A418WCU3</accession>
<keyword evidence="11 14" id="KW-0255">Endonuclease</keyword>
<comment type="function">
    <text evidence="3 14 16">Endonuclease that specifically degrades the RNA of RNA-DNA hybrids.</text>
</comment>
<dbReference type="RefSeq" id="WP_119778486.1">
    <property type="nucleotide sequence ID" value="NZ_QYUK01000011.1"/>
</dbReference>
<keyword evidence="19" id="KW-1185">Reference proteome</keyword>
<dbReference type="GO" id="GO:0004523">
    <property type="term" value="F:RNA-DNA hybrid ribonuclease activity"/>
    <property type="evidence" value="ECO:0007669"/>
    <property type="project" value="UniProtKB-UniRule"/>
</dbReference>
<evidence type="ECO:0000256" key="14">
    <source>
        <dbReference type="HAMAP-Rule" id="MF_00052"/>
    </source>
</evidence>
<dbReference type="EC" id="3.1.26.4" evidence="6 14"/>
<evidence type="ECO:0000256" key="2">
    <source>
        <dbReference type="ARBA" id="ARBA00001946"/>
    </source>
</evidence>
<reference evidence="18 19" key="1">
    <citation type="submission" date="2018-09" db="EMBL/GenBank/DDBJ databases">
        <authorList>
            <person name="Zhu H."/>
        </authorList>
    </citation>
    <scope>NUCLEOTIDE SEQUENCE [LARGE SCALE GENOMIC DNA]</scope>
    <source>
        <strain evidence="18 19">K1W22B-8</strain>
    </source>
</reference>
<comment type="cofactor">
    <cofactor evidence="14 15">
        <name>Mn(2+)</name>
        <dbReference type="ChEBI" id="CHEBI:29035"/>
    </cofactor>
    <cofactor evidence="14 15">
        <name>Mg(2+)</name>
        <dbReference type="ChEBI" id="CHEBI:18420"/>
    </cofactor>
    <text evidence="14 15">Manganese or magnesium. Binds 1 divalent metal ion per monomer in the absence of substrate. May bind a second metal ion after substrate binding.</text>
</comment>
<keyword evidence="9 14" id="KW-0540">Nuclease</keyword>
<dbReference type="GO" id="GO:0005737">
    <property type="term" value="C:cytoplasm"/>
    <property type="evidence" value="ECO:0007669"/>
    <property type="project" value="UniProtKB-SubCell"/>
</dbReference>
<dbReference type="PANTHER" id="PTHR10954:SF18">
    <property type="entry name" value="RIBONUCLEASE HII"/>
    <property type="match status" value="1"/>
</dbReference>
<name>A0A418WCU3_9PROT</name>
<keyword evidence="10 14" id="KW-0479">Metal-binding</keyword>
<protein>
    <recommendedName>
        <fullName evidence="7 14">Ribonuclease HII</fullName>
        <shortName evidence="14">RNase HII</shortName>
        <ecNumber evidence="6 14">3.1.26.4</ecNumber>
    </recommendedName>
</protein>
<evidence type="ECO:0000256" key="3">
    <source>
        <dbReference type="ARBA" id="ARBA00004065"/>
    </source>
</evidence>
<evidence type="ECO:0000256" key="9">
    <source>
        <dbReference type="ARBA" id="ARBA00022722"/>
    </source>
</evidence>
<dbReference type="GO" id="GO:0032299">
    <property type="term" value="C:ribonuclease H2 complex"/>
    <property type="evidence" value="ECO:0007669"/>
    <property type="project" value="TreeGrafter"/>
</dbReference>
<keyword evidence="8 14" id="KW-0963">Cytoplasm</keyword>
<evidence type="ECO:0000256" key="13">
    <source>
        <dbReference type="ARBA" id="ARBA00023211"/>
    </source>
</evidence>
<organism evidence="18 19">
    <name type="scientific">Oleomonas cavernae</name>
    <dbReference type="NCBI Taxonomy" id="2320859"/>
    <lineage>
        <taxon>Bacteria</taxon>
        <taxon>Pseudomonadati</taxon>
        <taxon>Pseudomonadota</taxon>
        <taxon>Alphaproteobacteria</taxon>
        <taxon>Acetobacterales</taxon>
        <taxon>Acetobacteraceae</taxon>
        <taxon>Oleomonas</taxon>
    </lineage>
</organism>
<evidence type="ECO:0000256" key="8">
    <source>
        <dbReference type="ARBA" id="ARBA00022490"/>
    </source>
</evidence>
<feature type="binding site" evidence="14 15">
    <location>
        <position position="23"/>
    </location>
    <ligand>
        <name>a divalent metal cation</name>
        <dbReference type="ChEBI" id="CHEBI:60240"/>
    </ligand>
</feature>
<dbReference type="AlphaFoldDB" id="A0A418WCU3"/>
<keyword evidence="13 14" id="KW-0464">Manganese</keyword>
<dbReference type="HAMAP" id="MF_00052_B">
    <property type="entry name" value="RNase_HII_B"/>
    <property type="match status" value="1"/>
</dbReference>
<dbReference type="OrthoDB" id="9803420at2"/>
<evidence type="ECO:0000256" key="4">
    <source>
        <dbReference type="ARBA" id="ARBA00004496"/>
    </source>
</evidence>
<dbReference type="GO" id="GO:0006298">
    <property type="term" value="P:mismatch repair"/>
    <property type="evidence" value="ECO:0007669"/>
    <property type="project" value="TreeGrafter"/>
</dbReference>
<comment type="similarity">
    <text evidence="5 14 16">Belongs to the RNase HII family.</text>
</comment>
<comment type="cofactor">
    <cofactor evidence="2">
        <name>Mg(2+)</name>
        <dbReference type="ChEBI" id="CHEBI:18420"/>
    </cofactor>
</comment>
<evidence type="ECO:0000256" key="11">
    <source>
        <dbReference type="ARBA" id="ARBA00022759"/>
    </source>
</evidence>
<feature type="binding site" evidence="14 15">
    <location>
        <position position="24"/>
    </location>
    <ligand>
        <name>a divalent metal cation</name>
        <dbReference type="ChEBI" id="CHEBI:60240"/>
    </ligand>
</feature>
<feature type="domain" description="RNase H type-2" evidence="17">
    <location>
        <begin position="17"/>
        <end position="205"/>
    </location>
</feature>
<evidence type="ECO:0000256" key="12">
    <source>
        <dbReference type="ARBA" id="ARBA00022801"/>
    </source>
</evidence>
<evidence type="ECO:0000313" key="18">
    <source>
        <dbReference type="EMBL" id="RJF87852.1"/>
    </source>
</evidence>
<dbReference type="InterPro" id="IPR024567">
    <property type="entry name" value="RNase_HII/HIII_dom"/>
</dbReference>
<dbReference type="InterPro" id="IPR012337">
    <property type="entry name" value="RNaseH-like_sf"/>
</dbReference>
<dbReference type="InterPro" id="IPR022898">
    <property type="entry name" value="RNase_HII"/>
</dbReference>
<evidence type="ECO:0000256" key="16">
    <source>
        <dbReference type="RuleBase" id="RU003515"/>
    </source>
</evidence>
<sequence length="205" mass="21778">MPIAPAPDLSREIAHGGIVCGIDEAGRGPWAGPVAAGAVIWPAGVRVPPGITDSKKLRPAAREKLFEQILSLAHVGIGEASVEEIDRLNILQATLLAMRRAVEALPLAPAHAIVDGNRKPALPCTVATLVKGDALSLSIAAASIVAKVHRDRIMTTADARFPGYGFARHMGYGTPEHQQALQRLGPTSFHRTSFSPIKTLIHKDY</sequence>
<dbReference type="Gene3D" id="3.30.420.10">
    <property type="entry name" value="Ribonuclease H-like superfamily/Ribonuclease H"/>
    <property type="match status" value="1"/>
</dbReference>
<evidence type="ECO:0000256" key="5">
    <source>
        <dbReference type="ARBA" id="ARBA00007383"/>
    </source>
</evidence>
<dbReference type="InterPro" id="IPR036397">
    <property type="entry name" value="RNaseH_sf"/>
</dbReference>
<comment type="subcellular location">
    <subcellularLocation>
        <location evidence="4 14">Cytoplasm</location>
    </subcellularLocation>
</comment>